<proteinExistence type="predicted"/>
<dbReference type="Proteomes" id="UP000198412">
    <property type="component" value="Unassembled WGS sequence"/>
</dbReference>
<feature type="non-terminal residue" evidence="2">
    <location>
        <position position="292"/>
    </location>
</feature>
<gene>
    <name evidence="2" type="ORF">SAMN04488111_0380</name>
</gene>
<keyword evidence="3" id="KW-1185">Reference proteome</keyword>
<evidence type="ECO:0000256" key="1">
    <source>
        <dbReference type="ARBA" id="ARBA00022729"/>
    </source>
</evidence>
<dbReference type="AlphaFoldDB" id="A0A238VH70"/>
<dbReference type="PROSITE" id="PS51257">
    <property type="entry name" value="PROKAR_LIPOPROTEIN"/>
    <property type="match status" value="1"/>
</dbReference>
<sequence>MKHKIKIAYLILIVAFTLSCEKETETLPENSEMSTQKKETVNAKSFEDLSKLVENGVDLDNYFNSLSTQTNKKSTESISNKIENLGLQFFSNSEDFPCNNLPLENFEEGLVNPLEVITFLNPLDENTNNSAFSAGDILPGVTFTTTGVNSNLLVVLGNGFIGDHSKIIGPNSFDDNLVINFTTNNVTSISMDVLSGWNEGNVEIEFFGNSGSLGVTTVFGTNNGTYLGIESDEPIIKIEFLSTPGTGELIDNFSFGICDSDEDGISNFEDNCPETPNADQLDTDEDGIGDVC</sequence>
<accession>A0A238VH70</accession>
<dbReference type="GO" id="GO:0007155">
    <property type="term" value="P:cell adhesion"/>
    <property type="evidence" value="ECO:0007669"/>
    <property type="project" value="InterPro"/>
</dbReference>
<dbReference type="Gene3D" id="4.10.1080.10">
    <property type="entry name" value="TSP type-3 repeat"/>
    <property type="match status" value="1"/>
</dbReference>
<keyword evidence="1" id="KW-0732">Signal</keyword>
<evidence type="ECO:0000313" key="3">
    <source>
        <dbReference type="Proteomes" id="UP000198412"/>
    </source>
</evidence>
<protein>
    <submittedName>
        <fullName evidence="2">Thrombospondin type 3 repeat-containing protein</fullName>
    </submittedName>
</protein>
<dbReference type="InterPro" id="IPR028974">
    <property type="entry name" value="TSP_type-3_rpt"/>
</dbReference>
<dbReference type="GO" id="GO:0005509">
    <property type="term" value="F:calcium ion binding"/>
    <property type="evidence" value="ECO:0007669"/>
    <property type="project" value="InterPro"/>
</dbReference>
<reference evidence="3" key="1">
    <citation type="submission" date="2017-06" db="EMBL/GenBank/DDBJ databases">
        <authorList>
            <person name="Varghese N."/>
            <person name="Submissions S."/>
        </authorList>
    </citation>
    <scope>NUCLEOTIDE SEQUENCE [LARGE SCALE GENOMIC DNA]</scope>
    <source>
        <strain evidence="3">DSM 27993</strain>
    </source>
</reference>
<dbReference type="RefSeq" id="WP_141107272.1">
    <property type="nucleotide sequence ID" value="NZ_FZNX01000001.1"/>
</dbReference>
<dbReference type="SUPFAM" id="SSF103647">
    <property type="entry name" value="TSP type-3 repeat"/>
    <property type="match status" value="1"/>
</dbReference>
<dbReference type="InterPro" id="IPR003367">
    <property type="entry name" value="Thrombospondin_3-like_rpt"/>
</dbReference>
<dbReference type="EMBL" id="FZNX01000001">
    <property type="protein sequence ID" value="SNR32859.1"/>
    <property type="molecule type" value="Genomic_DNA"/>
</dbReference>
<dbReference type="Pfam" id="PF02412">
    <property type="entry name" value="TSP_3"/>
    <property type="match status" value="1"/>
</dbReference>
<organism evidence="2 3">
    <name type="scientific">Lutibacter flavus</name>
    <dbReference type="NCBI Taxonomy" id="691689"/>
    <lineage>
        <taxon>Bacteria</taxon>
        <taxon>Pseudomonadati</taxon>
        <taxon>Bacteroidota</taxon>
        <taxon>Flavobacteriia</taxon>
        <taxon>Flavobacteriales</taxon>
        <taxon>Flavobacteriaceae</taxon>
        <taxon>Lutibacter</taxon>
    </lineage>
</organism>
<name>A0A238VH70_9FLAO</name>
<evidence type="ECO:0000313" key="2">
    <source>
        <dbReference type="EMBL" id="SNR32859.1"/>
    </source>
</evidence>
<dbReference type="OrthoDB" id="1438316at2"/>